<feature type="coiled-coil region" evidence="1">
    <location>
        <begin position="277"/>
        <end position="311"/>
    </location>
</feature>
<dbReference type="AlphaFoldDB" id="A0A0B7AA50"/>
<organism evidence="2">
    <name type="scientific">Arion vulgaris</name>
    <dbReference type="NCBI Taxonomy" id="1028688"/>
    <lineage>
        <taxon>Eukaryota</taxon>
        <taxon>Metazoa</taxon>
        <taxon>Spiralia</taxon>
        <taxon>Lophotrochozoa</taxon>
        <taxon>Mollusca</taxon>
        <taxon>Gastropoda</taxon>
        <taxon>Heterobranchia</taxon>
        <taxon>Euthyneura</taxon>
        <taxon>Panpulmonata</taxon>
        <taxon>Eupulmonata</taxon>
        <taxon>Stylommatophora</taxon>
        <taxon>Helicina</taxon>
        <taxon>Arionoidea</taxon>
        <taxon>Arionidae</taxon>
        <taxon>Arion</taxon>
    </lineage>
</organism>
<keyword evidence="1" id="KW-0175">Coiled coil</keyword>
<evidence type="ECO:0000313" key="2">
    <source>
        <dbReference type="EMBL" id="CEK76871.1"/>
    </source>
</evidence>
<sequence length="416" mass="48620">MTLGWRTLDVGEKALIYSKDGSSRIEEGPQRLFLFREVFKKMRCFSASQKEYLKINYKSGQIEHRKGPCTVHENEIIHVSVRIKNLISLDANEVLVVYTQSNKAEQVLRRIQYGPTLFMRGENEWLHNFSWHGIDSDDKTRMNPSQNNFTQLKVIADQFYYNVDEVRTADDAILRVKLMMFFELTDIEQMLDSTQDPMADFINCLSADVIAFAAKKTYEEFIETASDLNNLENFPLLLERSQTIGYTVSKVVYRGYFAHDKLQMMHDVMITRRTELRLKYEKEIQEQELTDKKLQAEVDRLEQEQQMELDKLLHDQKLEKDALQHALNLESKSHENTMDKQRRENEARLNEKIASDTVKHQYLQDLYILKVDLTDLLVTQAGKPTRVTNIIATKDSASIHLHHNDVSAYRVISKDD</sequence>
<accession>A0A0B7AA50</accession>
<evidence type="ECO:0000256" key="1">
    <source>
        <dbReference type="SAM" id="Coils"/>
    </source>
</evidence>
<gene>
    <name evidence="2" type="primary">ORF101932</name>
</gene>
<name>A0A0B7AA50_9EUPU</name>
<dbReference type="EMBL" id="HACG01030006">
    <property type="protein sequence ID" value="CEK76871.1"/>
    <property type="molecule type" value="Transcribed_RNA"/>
</dbReference>
<reference evidence="2" key="1">
    <citation type="submission" date="2014-12" db="EMBL/GenBank/DDBJ databases">
        <title>Insight into the proteome of Arion vulgaris.</title>
        <authorList>
            <person name="Aradska J."/>
            <person name="Bulat T."/>
            <person name="Smidak R."/>
            <person name="Sarate P."/>
            <person name="Gangsoo J."/>
            <person name="Sialana F."/>
            <person name="Bilban M."/>
            <person name="Lubec G."/>
        </authorList>
    </citation>
    <scope>NUCLEOTIDE SEQUENCE</scope>
    <source>
        <tissue evidence="2">Skin</tissue>
    </source>
</reference>
<proteinExistence type="predicted"/>
<evidence type="ECO:0008006" key="3">
    <source>
        <dbReference type="Google" id="ProtNLM"/>
    </source>
</evidence>
<protein>
    <recommendedName>
        <fullName evidence="3">Band 7 domain-containing protein</fullName>
    </recommendedName>
</protein>